<dbReference type="SUPFAM" id="SSF54665">
    <property type="entry name" value="CO dehydrogenase molybdoprotein N-domain-like"/>
    <property type="match status" value="1"/>
</dbReference>
<dbReference type="SMART" id="SM01008">
    <property type="entry name" value="Ald_Xan_dh_C"/>
    <property type="match status" value="1"/>
</dbReference>
<reference evidence="3" key="1">
    <citation type="submission" date="2019-12" db="EMBL/GenBank/DDBJ databases">
        <title>Comparative genomics gives insights into the taxonomy of the Azoarcus-Aromatoleum group and reveals separate origins of nif in the plant-associated Azoarcus and non-plant-associated Aromatoleum sub-groups.</title>
        <authorList>
            <person name="Lafos M."/>
            <person name="Maluk M."/>
            <person name="Batista M."/>
            <person name="Junghare M."/>
            <person name="Carmona M."/>
            <person name="Faoro H."/>
            <person name="Cruz L.M."/>
            <person name="Battistoni F."/>
            <person name="De Souza E."/>
            <person name="Pedrosa F."/>
            <person name="Chen W.-M."/>
            <person name="Poole P.S."/>
            <person name="Dixon R.A."/>
            <person name="James E.K."/>
        </authorList>
    </citation>
    <scope>NUCLEOTIDE SEQUENCE</scope>
    <source>
        <strain evidence="3">U120</strain>
    </source>
</reference>
<dbReference type="Pfam" id="PF01315">
    <property type="entry name" value="Ald_Xan_dh_C"/>
    <property type="match status" value="1"/>
</dbReference>
<evidence type="ECO:0000256" key="1">
    <source>
        <dbReference type="SAM" id="MobiDB-lite"/>
    </source>
</evidence>
<organism evidence="3 4">
    <name type="scientific">Aromatoleum buckelii</name>
    <dbReference type="NCBI Taxonomy" id="200254"/>
    <lineage>
        <taxon>Bacteria</taxon>
        <taxon>Pseudomonadati</taxon>
        <taxon>Pseudomonadota</taxon>
        <taxon>Betaproteobacteria</taxon>
        <taxon>Rhodocyclales</taxon>
        <taxon>Rhodocyclaceae</taxon>
        <taxon>Aromatoleum</taxon>
    </lineage>
</organism>
<dbReference type="Pfam" id="PF02738">
    <property type="entry name" value="MoCoBD_1"/>
    <property type="match status" value="1"/>
</dbReference>
<dbReference type="Pfam" id="PF20256">
    <property type="entry name" value="MoCoBD_2"/>
    <property type="match status" value="1"/>
</dbReference>
<dbReference type="InterPro" id="IPR008274">
    <property type="entry name" value="AldOxase/xan_DH_MoCoBD1"/>
</dbReference>
<dbReference type="Gene3D" id="3.30.365.10">
    <property type="entry name" value="Aldehyde oxidase/xanthine dehydrogenase, molybdopterin binding domain"/>
    <property type="match status" value="4"/>
</dbReference>
<name>A0ABX1N5D5_9RHOO</name>
<dbReference type="InterPro" id="IPR046867">
    <property type="entry name" value="AldOxase/xan_DH_MoCoBD2"/>
</dbReference>
<dbReference type="PANTHER" id="PTHR11908">
    <property type="entry name" value="XANTHINE DEHYDROGENASE"/>
    <property type="match status" value="1"/>
</dbReference>
<dbReference type="InterPro" id="IPR016208">
    <property type="entry name" value="Ald_Oxase/xanthine_DH-like"/>
</dbReference>
<dbReference type="Proteomes" id="UP000601990">
    <property type="component" value="Unassembled WGS sequence"/>
</dbReference>
<feature type="compositionally biased region" description="Polar residues" evidence="1">
    <location>
        <begin position="1"/>
        <end position="16"/>
    </location>
</feature>
<comment type="caution">
    <text evidence="3">The sequence shown here is derived from an EMBL/GenBank/DDBJ whole genome shotgun (WGS) entry which is preliminary data.</text>
</comment>
<gene>
    <name evidence="3" type="ORF">GO608_14245</name>
</gene>
<dbReference type="InterPro" id="IPR000674">
    <property type="entry name" value="Ald_Oxase/Xan_DH_a/b"/>
</dbReference>
<accession>A0ABX1N5D5</accession>
<feature type="domain" description="Aldehyde oxidase/xanthine dehydrogenase a/b hammerhead" evidence="2">
    <location>
        <begin position="30"/>
        <end position="133"/>
    </location>
</feature>
<dbReference type="SUPFAM" id="SSF56003">
    <property type="entry name" value="Molybdenum cofactor-binding domain"/>
    <property type="match status" value="1"/>
</dbReference>
<dbReference type="Gene3D" id="3.90.1170.50">
    <property type="entry name" value="Aldehyde oxidase/xanthine dehydrogenase, a/b hammerhead"/>
    <property type="match status" value="1"/>
</dbReference>
<protein>
    <submittedName>
        <fullName evidence="3">Molybdopterin-dependent oxidoreductase</fullName>
    </submittedName>
</protein>
<dbReference type="EMBL" id="WTVH01000030">
    <property type="protein sequence ID" value="NMF94486.1"/>
    <property type="molecule type" value="Genomic_DNA"/>
</dbReference>
<feature type="region of interest" description="Disordered" evidence="1">
    <location>
        <begin position="1"/>
        <end position="29"/>
    </location>
</feature>
<evidence type="ECO:0000313" key="4">
    <source>
        <dbReference type="Proteomes" id="UP000601990"/>
    </source>
</evidence>
<dbReference type="InterPro" id="IPR036856">
    <property type="entry name" value="Ald_Oxase/Xan_DH_a/b_sf"/>
</dbReference>
<dbReference type="RefSeq" id="WP_169199708.1">
    <property type="nucleotide sequence ID" value="NZ_WTVH02000010.1"/>
</dbReference>
<evidence type="ECO:0000259" key="2">
    <source>
        <dbReference type="SMART" id="SM01008"/>
    </source>
</evidence>
<keyword evidence="4" id="KW-1185">Reference proteome</keyword>
<sequence>MEKTANATPTAKQTLIGTRVKKPDAPDKATGKTRYINDMVLPQMLIGKVLFAGRPHAKIVRIDTSAAEQLPGVHAVLTGKDATGLKFGFVRDNVALKDKVRCEHDEIAAVAAESEDIARQAVALIEVEYEDLPGVFTPEDGAREDAPLIHDNFPGNKSLAFDFQHGDVAAAEAASDFVVDNVFRPHHVTHCCMGTSCAIADFDHNGKLTIWTQTQYPYNYKMDLAPALGLHPGDIRVIQPPIGGAFGSKLDVYPYEPIAALLARKTGRPVKVIYSREEEFKASPTRQPAIIHMRTGCTRDGTLTFRSADVLLDNGAYTSWGPTIPVIMMRTVSGHYRVPAVDFKAQAIYTNNPYAGSFRGYGNVQCTYATAQQMDMLADMVDMDPLAFHLKNSQKSGEITPQKSFLRECALVECLETAAQASDYSRKRKEYAAQQDAPGRYKKGIGLASSIHNAGGAKIHKSDGIGTILKMDDYARVTVITGASEIGQGIDAVITLIVSEELGVPLEHVTLVNNDSDIAPWDVGVHASRTTFIAGNGTRRAARKAKAQILAAAEKVLGEPAETLELRGGSVVRDQCGTPIIKLDRLLRQMHFQAEPELVMVTDYYEPKSEPEGAQHMSDHSAAYSHAVHIAEITVDTLTGEIKVDKVTVAQDVGRIINRMGLEGQVEGGLAIGLGYALSENMLLDHGLLKNASFRDYKLITAPEMPPLDLHFIESDCAEGPYGAKGISELPTIVIAPAIANALYNATGVRIFNPPMSPETVARAIHERRMQTAPGKATTPSEALAV</sequence>
<dbReference type="PANTHER" id="PTHR11908:SF157">
    <property type="entry name" value="XANTHINE DEHYDROGENASE SUBUNIT D-RELATED"/>
    <property type="match status" value="1"/>
</dbReference>
<dbReference type="InterPro" id="IPR037165">
    <property type="entry name" value="AldOxase/xan_DH_Mopterin-bd_sf"/>
</dbReference>
<proteinExistence type="predicted"/>
<evidence type="ECO:0000313" key="3">
    <source>
        <dbReference type="EMBL" id="NMF94486.1"/>
    </source>
</evidence>